<dbReference type="AlphaFoldDB" id="A0A8J5QSC7"/>
<reference evidence="3 4" key="1">
    <citation type="journal article" date="2021" name="DNA Res.">
        <title>Genome analysis of Candida subhashii reveals its hybrid nature and dual mitochondrial genome conformations.</title>
        <authorList>
            <person name="Mixao V."/>
            <person name="Hegedusova E."/>
            <person name="Saus E."/>
            <person name="Pryszcz L.P."/>
            <person name="Cillingova A."/>
            <person name="Nosek J."/>
            <person name="Gabaldon T."/>
        </authorList>
    </citation>
    <scope>NUCLEOTIDE SEQUENCE [LARGE SCALE GENOMIC DNA]</scope>
    <source>
        <strain evidence="3 4">CBS 10753</strain>
    </source>
</reference>
<dbReference type="GO" id="GO:0005634">
    <property type="term" value="C:nucleus"/>
    <property type="evidence" value="ECO:0007669"/>
    <property type="project" value="TreeGrafter"/>
</dbReference>
<organism evidence="3 4">
    <name type="scientific">[Candida] subhashii</name>
    <dbReference type="NCBI Taxonomy" id="561895"/>
    <lineage>
        <taxon>Eukaryota</taxon>
        <taxon>Fungi</taxon>
        <taxon>Dikarya</taxon>
        <taxon>Ascomycota</taxon>
        <taxon>Saccharomycotina</taxon>
        <taxon>Pichiomycetes</taxon>
        <taxon>Debaryomycetaceae</taxon>
        <taxon>Spathaspora</taxon>
    </lineage>
</organism>
<feature type="compositionally biased region" description="Polar residues" evidence="1">
    <location>
        <begin position="9"/>
        <end position="18"/>
    </location>
</feature>
<dbReference type="InterPro" id="IPR048519">
    <property type="entry name" value="Gfd2/YDR514C-like_C"/>
</dbReference>
<comment type="caution">
    <text evidence="3">The sequence shown here is derived from an EMBL/GenBank/DDBJ whole genome shotgun (WGS) entry which is preliminary data.</text>
</comment>
<sequence length="432" mass="49576">MMSHETSNKQDLGISSSPKGRKKNKHHDNTHHSKHPHHHHTNEDRDKHHGSEHGKKGKLPKRPHIPILEIRQEYRHYVSTHLQNLPKFKTLDETVCWNLPVYDYIIDQYAENNSNFRTNPRLANPEAQKQLIESMRNVYGRKSILFCVDVEAWEFNTRIVTEIGIAIYDPREQQMAMMPTIQQIHIRIKENIDKINGKFVPNHANNFNGGVSYVMTKYEAASFIQSLVDYYLHKPKPHNVPSYFVGHDVSGDIKWLNALGVKLPTHFLRLDTAQLFRFSRGKSGISLKNALNVVQIPHAFLHNAGNDAYYTLVLAMTLCDPQCRVRFNLDVMDPSPAKQEDKSKEEGDSTKDEDGKEQSSDLSNEDEDSKMDIEDSNDTKPAEDPKPSPAAIKKERSKRRLEKKKKNIAVANTADCIELYTAIEATLTIFKH</sequence>
<feature type="compositionally biased region" description="Basic and acidic residues" evidence="1">
    <location>
        <begin position="338"/>
        <end position="359"/>
    </location>
</feature>
<dbReference type="PANTHER" id="PTHR28083:SF1">
    <property type="entry name" value="GOOD FOR FULL DBP5 ACTIVITY PROTEIN 2"/>
    <property type="match status" value="1"/>
</dbReference>
<dbReference type="GeneID" id="73468861"/>
<feature type="compositionally biased region" description="Basic residues" evidence="1">
    <location>
        <begin position="19"/>
        <end position="40"/>
    </location>
</feature>
<dbReference type="InterPro" id="IPR040151">
    <property type="entry name" value="Gfd2/YDR514C-like"/>
</dbReference>
<dbReference type="OrthoDB" id="5953249at2759"/>
<dbReference type="RefSeq" id="XP_049264619.1">
    <property type="nucleotide sequence ID" value="XM_049405771.1"/>
</dbReference>
<dbReference type="Pfam" id="PF21762">
    <property type="entry name" value="DEDDh_C"/>
    <property type="match status" value="1"/>
</dbReference>
<keyword evidence="4" id="KW-1185">Reference proteome</keyword>
<feature type="compositionally biased region" description="Basic and acidic residues" evidence="1">
    <location>
        <begin position="41"/>
        <end position="54"/>
    </location>
</feature>
<evidence type="ECO:0000313" key="4">
    <source>
        <dbReference type="Proteomes" id="UP000694255"/>
    </source>
</evidence>
<feature type="compositionally biased region" description="Basic residues" evidence="1">
    <location>
        <begin position="55"/>
        <end position="64"/>
    </location>
</feature>
<dbReference type="EMBL" id="JAGSYN010000094">
    <property type="protein sequence ID" value="KAG7664387.1"/>
    <property type="molecule type" value="Genomic_DNA"/>
</dbReference>
<feature type="region of interest" description="Disordered" evidence="1">
    <location>
        <begin position="333"/>
        <end position="405"/>
    </location>
</feature>
<evidence type="ECO:0000259" key="2">
    <source>
        <dbReference type="Pfam" id="PF21762"/>
    </source>
</evidence>
<feature type="domain" description="Gfd2/YDR514C-like C-terminal" evidence="2">
    <location>
        <begin position="144"/>
        <end position="317"/>
    </location>
</feature>
<feature type="region of interest" description="Disordered" evidence="1">
    <location>
        <begin position="1"/>
        <end position="65"/>
    </location>
</feature>
<accession>A0A8J5QSC7</accession>
<feature type="compositionally biased region" description="Basic residues" evidence="1">
    <location>
        <begin position="395"/>
        <end position="405"/>
    </location>
</feature>
<name>A0A8J5QSC7_9ASCO</name>
<protein>
    <recommendedName>
        <fullName evidence="2">Gfd2/YDR514C-like C-terminal domain-containing protein</fullName>
    </recommendedName>
</protein>
<feature type="compositionally biased region" description="Basic and acidic residues" evidence="1">
    <location>
        <begin position="370"/>
        <end position="386"/>
    </location>
</feature>
<dbReference type="Proteomes" id="UP000694255">
    <property type="component" value="Unassembled WGS sequence"/>
</dbReference>
<proteinExistence type="predicted"/>
<evidence type="ECO:0000256" key="1">
    <source>
        <dbReference type="SAM" id="MobiDB-lite"/>
    </source>
</evidence>
<evidence type="ECO:0000313" key="3">
    <source>
        <dbReference type="EMBL" id="KAG7664387.1"/>
    </source>
</evidence>
<dbReference type="PANTHER" id="PTHR28083">
    <property type="entry name" value="GOOD FOR FULL DBP5 ACTIVITY PROTEIN 2"/>
    <property type="match status" value="1"/>
</dbReference>
<gene>
    <name evidence="3" type="ORF">J8A68_002060</name>
</gene>